<keyword evidence="2" id="KW-1185">Reference proteome</keyword>
<protein>
    <submittedName>
        <fullName evidence="1">Uncharacterized protein</fullName>
    </submittedName>
</protein>
<accession>A0A6M0RMM2</accession>
<reference evidence="1 2" key="1">
    <citation type="journal article" date="2020" name="Microb. Ecol.">
        <title>Ecogenomics of the Marine Benthic Filamentous Cyanobacterium Adonisia.</title>
        <authorList>
            <person name="Walter J.M."/>
            <person name="Coutinho F.H."/>
            <person name="Leomil L."/>
            <person name="Hargreaves P.I."/>
            <person name="Campeao M.E."/>
            <person name="Vieira V.V."/>
            <person name="Silva B.S."/>
            <person name="Fistarol G.O."/>
            <person name="Salomon P.S."/>
            <person name="Sawabe T."/>
            <person name="Mino S."/>
            <person name="Hosokawa M."/>
            <person name="Miyashita H."/>
            <person name="Maruyama F."/>
            <person name="van Verk M.C."/>
            <person name="Dutilh B.E."/>
            <person name="Thompson C.C."/>
            <person name="Thompson F.L."/>
        </authorList>
    </citation>
    <scope>NUCLEOTIDE SEQUENCE [LARGE SCALE GENOMIC DNA]</scope>
    <source>
        <strain evidence="1 2">CCMR0081</strain>
    </source>
</reference>
<name>A0A6M0RMM2_9CYAN</name>
<dbReference type="EMBL" id="QXHD01000004">
    <property type="protein sequence ID" value="NEZ57517.1"/>
    <property type="molecule type" value="Genomic_DNA"/>
</dbReference>
<dbReference type="Proteomes" id="UP000481033">
    <property type="component" value="Unassembled WGS sequence"/>
</dbReference>
<evidence type="ECO:0000313" key="2">
    <source>
        <dbReference type="Proteomes" id="UP000481033"/>
    </source>
</evidence>
<dbReference type="AlphaFoldDB" id="A0A6M0RMM2"/>
<proteinExistence type="predicted"/>
<dbReference type="RefSeq" id="WP_163699609.1">
    <property type="nucleotide sequence ID" value="NZ_QXHD01000004.1"/>
</dbReference>
<comment type="caution">
    <text evidence="1">The sequence shown here is derived from an EMBL/GenBank/DDBJ whole genome shotgun (WGS) entry which is preliminary data.</text>
</comment>
<organism evidence="1 2">
    <name type="scientific">Adonisia turfae CCMR0081</name>
    <dbReference type="NCBI Taxonomy" id="2292702"/>
    <lineage>
        <taxon>Bacteria</taxon>
        <taxon>Bacillati</taxon>
        <taxon>Cyanobacteriota</taxon>
        <taxon>Adonisia</taxon>
        <taxon>Adonisia turfae</taxon>
    </lineage>
</organism>
<evidence type="ECO:0000313" key="1">
    <source>
        <dbReference type="EMBL" id="NEZ57517.1"/>
    </source>
</evidence>
<gene>
    <name evidence="1" type="ORF">DXZ20_17935</name>
</gene>
<sequence length="84" mass="9252">MNKLTGRVQTVKTKSNDNAIVVIDSTSHGNLPPKGTDGPLDNYFYFPGSMTEDQLSEFKRAQGSNLGVTVEFENDRVIDSIVVF</sequence>